<dbReference type="PANTHER" id="PTHR11012">
    <property type="entry name" value="PROTEIN KINASE-LIKE DOMAIN-CONTAINING"/>
    <property type="match status" value="1"/>
</dbReference>
<dbReference type="EMBL" id="CH940650">
    <property type="protein sequence ID" value="EDW66716.2"/>
    <property type="molecule type" value="Genomic_DNA"/>
</dbReference>
<proteinExistence type="predicted"/>
<dbReference type="Pfam" id="PF02958">
    <property type="entry name" value="EcKL"/>
    <property type="match status" value="2"/>
</dbReference>
<dbReference type="SMART" id="SM00587">
    <property type="entry name" value="CHK"/>
    <property type="match status" value="2"/>
</dbReference>
<dbReference type="eggNOG" id="ENOG502RZD1">
    <property type="taxonomic scope" value="Eukaryota"/>
</dbReference>
<evidence type="ECO:0000313" key="3">
    <source>
        <dbReference type="Proteomes" id="UP000008792"/>
    </source>
</evidence>
<dbReference type="InParanoid" id="B4LX64"/>
<dbReference type="InterPro" id="IPR011009">
    <property type="entry name" value="Kinase-like_dom_sf"/>
</dbReference>
<organism evidence="2 3">
    <name type="scientific">Drosophila virilis</name>
    <name type="common">Fruit fly</name>
    <dbReference type="NCBI Taxonomy" id="7244"/>
    <lineage>
        <taxon>Eukaryota</taxon>
        <taxon>Metazoa</taxon>
        <taxon>Ecdysozoa</taxon>
        <taxon>Arthropoda</taxon>
        <taxon>Hexapoda</taxon>
        <taxon>Insecta</taxon>
        <taxon>Pterygota</taxon>
        <taxon>Neoptera</taxon>
        <taxon>Endopterygota</taxon>
        <taxon>Diptera</taxon>
        <taxon>Brachycera</taxon>
        <taxon>Muscomorpha</taxon>
        <taxon>Ephydroidea</taxon>
        <taxon>Drosophilidae</taxon>
        <taxon>Drosophila</taxon>
    </lineage>
</organism>
<dbReference type="OrthoDB" id="8250698at2759"/>
<dbReference type="PANTHER" id="PTHR11012:SF6">
    <property type="entry name" value="CHK DOMAIN OV1-RELATED"/>
    <property type="match status" value="1"/>
</dbReference>
<dbReference type="GO" id="GO:0016740">
    <property type="term" value="F:transferase activity"/>
    <property type="evidence" value="ECO:0007669"/>
    <property type="project" value="UniProtKB-KW"/>
</dbReference>
<gene>
    <name evidence="2" type="primary">Dvir\GJ23753</name>
    <name evidence="2" type="ORF">Dvir_GJ23753</name>
</gene>
<dbReference type="SUPFAM" id="SSF56112">
    <property type="entry name" value="Protein kinase-like (PK-like)"/>
    <property type="match status" value="2"/>
</dbReference>
<dbReference type="AlphaFoldDB" id="B4LX64"/>
<reference evidence="2 3" key="1">
    <citation type="journal article" date="2007" name="Nature">
        <title>Evolution of genes and genomes on the Drosophila phylogeny.</title>
        <authorList>
            <consortium name="Drosophila 12 Genomes Consortium"/>
            <person name="Clark A.G."/>
            <person name="Eisen M.B."/>
            <person name="Smith D.R."/>
            <person name="Bergman C.M."/>
            <person name="Oliver B."/>
            <person name="Markow T.A."/>
            <person name="Kaufman T.C."/>
            <person name="Kellis M."/>
            <person name="Gelbart W."/>
            <person name="Iyer V.N."/>
            <person name="Pollard D.A."/>
            <person name="Sackton T.B."/>
            <person name="Larracuente A.M."/>
            <person name="Singh N.D."/>
            <person name="Abad J.P."/>
            <person name="Abt D.N."/>
            <person name="Adryan B."/>
            <person name="Aguade M."/>
            <person name="Akashi H."/>
            <person name="Anderson W.W."/>
            <person name="Aquadro C.F."/>
            <person name="Ardell D.H."/>
            <person name="Arguello R."/>
            <person name="Artieri C.G."/>
            <person name="Barbash D.A."/>
            <person name="Barker D."/>
            <person name="Barsanti P."/>
            <person name="Batterham P."/>
            <person name="Batzoglou S."/>
            <person name="Begun D."/>
            <person name="Bhutkar A."/>
            <person name="Blanco E."/>
            <person name="Bosak S.A."/>
            <person name="Bradley R.K."/>
            <person name="Brand A.D."/>
            <person name="Brent M.R."/>
            <person name="Brooks A.N."/>
            <person name="Brown R.H."/>
            <person name="Butlin R.K."/>
            <person name="Caggese C."/>
            <person name="Calvi B.R."/>
            <person name="Bernardo de Carvalho A."/>
            <person name="Caspi A."/>
            <person name="Castrezana S."/>
            <person name="Celniker S.E."/>
            <person name="Chang J.L."/>
            <person name="Chapple C."/>
            <person name="Chatterji S."/>
            <person name="Chinwalla A."/>
            <person name="Civetta A."/>
            <person name="Clifton S.W."/>
            <person name="Comeron J.M."/>
            <person name="Costello J.C."/>
            <person name="Coyne J.A."/>
            <person name="Daub J."/>
            <person name="David R.G."/>
            <person name="Delcher A.L."/>
            <person name="Delehaunty K."/>
            <person name="Do C.B."/>
            <person name="Ebling H."/>
            <person name="Edwards K."/>
            <person name="Eickbush T."/>
            <person name="Evans J.D."/>
            <person name="Filipski A."/>
            <person name="Findeiss S."/>
            <person name="Freyhult E."/>
            <person name="Fulton L."/>
            <person name="Fulton R."/>
            <person name="Garcia A.C."/>
            <person name="Gardiner A."/>
            <person name="Garfield D.A."/>
            <person name="Garvin B.E."/>
            <person name="Gibson G."/>
            <person name="Gilbert D."/>
            <person name="Gnerre S."/>
            <person name="Godfrey J."/>
            <person name="Good R."/>
            <person name="Gotea V."/>
            <person name="Gravely B."/>
            <person name="Greenberg A.J."/>
            <person name="Griffiths-Jones S."/>
            <person name="Gross S."/>
            <person name="Guigo R."/>
            <person name="Gustafson E.A."/>
            <person name="Haerty W."/>
            <person name="Hahn M.W."/>
            <person name="Halligan D.L."/>
            <person name="Halpern A.L."/>
            <person name="Halter G.M."/>
            <person name="Han M.V."/>
            <person name="Heger A."/>
            <person name="Hillier L."/>
            <person name="Hinrichs A.S."/>
            <person name="Holmes I."/>
            <person name="Hoskins R.A."/>
            <person name="Hubisz M.J."/>
            <person name="Hultmark D."/>
            <person name="Huntley M.A."/>
            <person name="Jaffe D.B."/>
            <person name="Jagadeeshan S."/>
            <person name="Jeck W.R."/>
            <person name="Johnson J."/>
            <person name="Jones C.D."/>
            <person name="Jordan W.C."/>
            <person name="Karpen G.H."/>
            <person name="Kataoka E."/>
            <person name="Keightley P.D."/>
            <person name="Kheradpour P."/>
            <person name="Kirkness E.F."/>
            <person name="Koerich L.B."/>
            <person name="Kristiansen K."/>
            <person name="Kudrna D."/>
            <person name="Kulathinal R.J."/>
            <person name="Kumar S."/>
            <person name="Kwok R."/>
            <person name="Lander E."/>
            <person name="Langley C.H."/>
            <person name="Lapoint R."/>
            <person name="Lazzaro B.P."/>
            <person name="Lee S.J."/>
            <person name="Levesque L."/>
            <person name="Li R."/>
            <person name="Lin C.F."/>
            <person name="Lin M.F."/>
            <person name="Lindblad-Toh K."/>
            <person name="Llopart A."/>
            <person name="Long M."/>
            <person name="Low L."/>
            <person name="Lozovsky E."/>
            <person name="Lu J."/>
            <person name="Luo M."/>
            <person name="Machado C.A."/>
            <person name="Makalowski W."/>
            <person name="Marzo M."/>
            <person name="Matsuda M."/>
            <person name="Matzkin L."/>
            <person name="McAllister B."/>
            <person name="McBride C.S."/>
            <person name="McKernan B."/>
            <person name="McKernan K."/>
            <person name="Mendez-Lago M."/>
            <person name="Minx P."/>
            <person name="Mollenhauer M.U."/>
            <person name="Montooth K."/>
            <person name="Mount S.M."/>
            <person name="Mu X."/>
            <person name="Myers E."/>
            <person name="Negre B."/>
            <person name="Newfeld S."/>
            <person name="Nielsen R."/>
            <person name="Noor M.A."/>
            <person name="O'Grady P."/>
            <person name="Pachter L."/>
            <person name="Papaceit M."/>
            <person name="Parisi M.J."/>
            <person name="Parisi M."/>
            <person name="Parts L."/>
            <person name="Pedersen J.S."/>
            <person name="Pesole G."/>
            <person name="Phillippy A.M."/>
            <person name="Ponting C.P."/>
            <person name="Pop M."/>
            <person name="Porcelli D."/>
            <person name="Powell J.R."/>
            <person name="Prohaska S."/>
            <person name="Pruitt K."/>
            <person name="Puig M."/>
            <person name="Quesneville H."/>
            <person name="Ram K.R."/>
            <person name="Rand D."/>
            <person name="Rasmussen M.D."/>
            <person name="Reed L.K."/>
            <person name="Reenan R."/>
            <person name="Reily A."/>
            <person name="Remington K.A."/>
            <person name="Rieger T.T."/>
            <person name="Ritchie M.G."/>
            <person name="Robin C."/>
            <person name="Rogers Y.H."/>
            <person name="Rohde C."/>
            <person name="Rozas J."/>
            <person name="Rubenfield M.J."/>
            <person name="Ruiz A."/>
            <person name="Russo S."/>
            <person name="Salzberg S.L."/>
            <person name="Sanchez-Gracia A."/>
            <person name="Saranga D.J."/>
            <person name="Sato H."/>
            <person name="Schaeffer S.W."/>
            <person name="Schatz M.C."/>
            <person name="Schlenke T."/>
            <person name="Schwartz R."/>
            <person name="Segarra C."/>
            <person name="Singh R.S."/>
            <person name="Sirot L."/>
            <person name="Sirota M."/>
            <person name="Sisneros N.B."/>
            <person name="Smith C.D."/>
            <person name="Smith T.F."/>
            <person name="Spieth J."/>
            <person name="Stage D.E."/>
            <person name="Stark A."/>
            <person name="Stephan W."/>
            <person name="Strausberg R.L."/>
            <person name="Strempel S."/>
            <person name="Sturgill D."/>
            <person name="Sutton G."/>
            <person name="Sutton G.G."/>
            <person name="Tao W."/>
            <person name="Teichmann S."/>
            <person name="Tobari Y.N."/>
            <person name="Tomimura Y."/>
            <person name="Tsolas J.M."/>
            <person name="Valente V.L."/>
            <person name="Venter E."/>
            <person name="Venter J.C."/>
            <person name="Vicario S."/>
            <person name="Vieira F.G."/>
            <person name="Vilella A.J."/>
            <person name="Villasante A."/>
            <person name="Walenz B."/>
            <person name="Wang J."/>
            <person name="Wasserman M."/>
            <person name="Watts T."/>
            <person name="Wilson D."/>
            <person name="Wilson R.K."/>
            <person name="Wing R.A."/>
            <person name="Wolfner M.F."/>
            <person name="Wong A."/>
            <person name="Wong G.K."/>
            <person name="Wu C.I."/>
            <person name="Wu G."/>
            <person name="Yamamoto D."/>
            <person name="Yang H.P."/>
            <person name="Yang S.P."/>
            <person name="Yorke J.A."/>
            <person name="Yoshida K."/>
            <person name="Zdobnov E."/>
            <person name="Zhang P."/>
            <person name="Zhang Y."/>
            <person name="Zimin A.V."/>
            <person name="Baldwin J."/>
            <person name="Abdouelleil A."/>
            <person name="Abdulkadir J."/>
            <person name="Abebe A."/>
            <person name="Abera B."/>
            <person name="Abreu J."/>
            <person name="Acer S.C."/>
            <person name="Aftuck L."/>
            <person name="Alexander A."/>
            <person name="An P."/>
            <person name="Anderson E."/>
            <person name="Anderson S."/>
            <person name="Arachi H."/>
            <person name="Azer M."/>
            <person name="Bachantsang P."/>
            <person name="Barry A."/>
            <person name="Bayul T."/>
            <person name="Berlin A."/>
            <person name="Bessette D."/>
            <person name="Bloom T."/>
            <person name="Blye J."/>
            <person name="Boguslavskiy L."/>
            <person name="Bonnet C."/>
            <person name="Boukhgalter B."/>
            <person name="Bourzgui I."/>
            <person name="Brown A."/>
            <person name="Cahill P."/>
            <person name="Channer S."/>
            <person name="Cheshatsang Y."/>
            <person name="Chuda L."/>
            <person name="Citroen M."/>
            <person name="Collymore A."/>
            <person name="Cooke P."/>
            <person name="Costello M."/>
            <person name="D'Aco K."/>
            <person name="Daza R."/>
            <person name="De Haan G."/>
            <person name="DeGray S."/>
            <person name="DeMaso C."/>
            <person name="Dhargay N."/>
            <person name="Dooley K."/>
            <person name="Dooley E."/>
            <person name="Doricent M."/>
            <person name="Dorje P."/>
            <person name="Dorjee K."/>
            <person name="Dupes A."/>
            <person name="Elong R."/>
            <person name="Falk J."/>
            <person name="Farina A."/>
            <person name="Faro S."/>
            <person name="Ferguson D."/>
            <person name="Fisher S."/>
            <person name="Foley C.D."/>
            <person name="Franke A."/>
            <person name="Friedrich D."/>
            <person name="Gadbois L."/>
            <person name="Gearin G."/>
            <person name="Gearin C.R."/>
            <person name="Giannoukos G."/>
            <person name="Goode T."/>
            <person name="Graham J."/>
            <person name="Grandbois E."/>
            <person name="Grewal S."/>
            <person name="Gyaltsen K."/>
            <person name="Hafez N."/>
            <person name="Hagos B."/>
            <person name="Hall J."/>
            <person name="Henson C."/>
            <person name="Hollinger A."/>
            <person name="Honan T."/>
            <person name="Huard M.D."/>
            <person name="Hughes L."/>
            <person name="Hurhula B."/>
            <person name="Husby M.E."/>
            <person name="Kamat A."/>
            <person name="Kanga B."/>
            <person name="Kashin S."/>
            <person name="Khazanovich D."/>
            <person name="Kisner P."/>
            <person name="Lance K."/>
            <person name="Lara M."/>
            <person name="Lee W."/>
            <person name="Lennon N."/>
            <person name="Letendre F."/>
            <person name="LeVine R."/>
            <person name="Lipovsky A."/>
            <person name="Liu X."/>
            <person name="Liu J."/>
            <person name="Liu S."/>
            <person name="Lokyitsang T."/>
            <person name="Lokyitsang Y."/>
            <person name="Lubonja R."/>
            <person name="Lui A."/>
            <person name="MacDonald P."/>
            <person name="Magnisalis V."/>
            <person name="Maru K."/>
            <person name="Matthews C."/>
            <person name="McCusker W."/>
            <person name="McDonough S."/>
            <person name="Mehta T."/>
            <person name="Meldrim J."/>
            <person name="Meneus L."/>
            <person name="Mihai O."/>
            <person name="Mihalev A."/>
            <person name="Mihova T."/>
            <person name="Mittelman R."/>
            <person name="Mlenga V."/>
            <person name="Montmayeur A."/>
            <person name="Mulrain L."/>
            <person name="Navidi A."/>
            <person name="Naylor J."/>
            <person name="Negash T."/>
            <person name="Nguyen T."/>
            <person name="Nguyen N."/>
            <person name="Nicol R."/>
            <person name="Norbu C."/>
            <person name="Norbu N."/>
            <person name="Novod N."/>
            <person name="O'Neill B."/>
            <person name="Osman S."/>
            <person name="Markiewicz E."/>
            <person name="Oyono O.L."/>
            <person name="Patti C."/>
            <person name="Phunkhang P."/>
            <person name="Pierre F."/>
            <person name="Priest M."/>
            <person name="Raghuraman S."/>
            <person name="Rege F."/>
            <person name="Reyes R."/>
            <person name="Rise C."/>
            <person name="Rogov P."/>
            <person name="Ross K."/>
            <person name="Ryan E."/>
            <person name="Settipalli S."/>
            <person name="Shea T."/>
            <person name="Sherpa N."/>
            <person name="Shi L."/>
            <person name="Shih D."/>
            <person name="Sparrow T."/>
            <person name="Spaulding J."/>
            <person name="Stalker J."/>
            <person name="Stange-Thomann N."/>
            <person name="Stavropoulos S."/>
            <person name="Stone C."/>
            <person name="Strader C."/>
            <person name="Tesfaye S."/>
            <person name="Thomson T."/>
            <person name="Thoulutsang Y."/>
            <person name="Thoulutsang D."/>
            <person name="Topham K."/>
            <person name="Topping I."/>
            <person name="Tsamla T."/>
            <person name="Vassiliev H."/>
            <person name="Vo A."/>
            <person name="Wangchuk T."/>
            <person name="Wangdi T."/>
            <person name="Weiand M."/>
            <person name="Wilkinson J."/>
            <person name="Wilson A."/>
            <person name="Yadav S."/>
            <person name="Young G."/>
            <person name="Yu Q."/>
            <person name="Zembek L."/>
            <person name="Zhong D."/>
            <person name="Zimmer A."/>
            <person name="Zwirko Z."/>
            <person name="Jaffe D.B."/>
            <person name="Alvarez P."/>
            <person name="Brockman W."/>
            <person name="Butler J."/>
            <person name="Chin C."/>
            <person name="Gnerre S."/>
            <person name="Grabherr M."/>
            <person name="Kleber M."/>
            <person name="Mauceli E."/>
            <person name="MacCallum I."/>
        </authorList>
    </citation>
    <scope>NUCLEOTIDE SEQUENCE [LARGE SCALE GENOMIC DNA]</scope>
    <source>
        <strain evidence="3">Tucson 15010-1051.87</strain>
    </source>
</reference>
<evidence type="ECO:0000259" key="1">
    <source>
        <dbReference type="SMART" id="SM00587"/>
    </source>
</evidence>
<dbReference type="InterPro" id="IPR004119">
    <property type="entry name" value="EcKL"/>
</dbReference>
<sequence>MSSVGAPEWVNQHLFSGLLKQNYNDFDTIQKFECTAAISGGENYLTIVLRIGIVMRLKDKSSKDMSYILKIPLVNDRGDEHDFHDLFITEVDMYERLVPELEELYARHTKLAIRFKPTHLKFTENSPNCDYILMEDLRMQGYINLERMFGLGQTEMNAVLKKLAQWHAASAQRVVELGDYEEKYQKSYISPECYKWIEQANVTFNVPFLECLQLYNLEPGQQQLITNYTDRMTDLYMEFGRINNTEFNVLNHGDFRCNNFLFQLNSGKIQDICFVDFQLPKYGTPAHDLFCLLMTTPNIHIKLEKFDDFVEYYHRELVAHLELLKYAKKLPTLTELQTNLRKNSLWAFVCAQRMLPVTLFPPSPDSNIANFMGDSETAMNFKRKMLLNPSYVRQIKLILPWLMERGFLKMSSNSQITTNNVQVKLPEWLKAELFEQLLKDTFQGFKAIKSFKAMPGTKPGDNYATVMLRIELEVELRDDTSKSISYMLKIPHVSDSYQETLGKNKFSIFDMERDMFMIYVQEFKQLYRNVGLQVEFGAKCYKLDIPHEHVLLEDLKPKGFQSANRQAGVDEEHTLCLLTKLAQWHAASAVRVDTIGPYPAQMSESVFNEDGKDFISKLTDNMIPYVLKCLKTIEGHEAYYDDIKNMAGHITQKILQVGAVDPNEFNVLNHSDCWLSNIMFLYDRATGKLLDSYLVDYQMCKYGSVAFDLLYFLLSSPKLELKLNKFDYFIKQYYDQLIKHLKLLNYSKKLPSLIDIHTSLLKNGIWGYWTVCGVMAGSLLEDTQTASFDNLFSNTPEAEEFRTLLYSGKIYKEHLKLVLPWLQNRGALQTELR</sequence>
<feature type="domain" description="CHK kinase-like" evidence="1">
    <location>
        <begin position="550"/>
        <end position="743"/>
    </location>
</feature>
<dbReference type="HOGENOM" id="CLU_010718_0_2_1"/>
<dbReference type="Proteomes" id="UP000008792">
    <property type="component" value="Unassembled WGS sequence"/>
</dbReference>
<feature type="domain" description="CHK kinase-like" evidence="1">
    <location>
        <begin position="132"/>
        <end position="323"/>
    </location>
</feature>
<accession>B4LX64</accession>
<dbReference type="InterPro" id="IPR015897">
    <property type="entry name" value="CHK_kinase-like"/>
</dbReference>
<dbReference type="Gene3D" id="3.90.1200.10">
    <property type="match status" value="2"/>
</dbReference>
<evidence type="ECO:0000313" key="2">
    <source>
        <dbReference type="EMBL" id="EDW66716.2"/>
    </source>
</evidence>
<protein>
    <recommendedName>
        <fullName evidence="1">CHK kinase-like domain-containing protein</fullName>
    </recommendedName>
</protein>
<keyword evidence="3" id="KW-1185">Reference proteome</keyword>
<keyword evidence="2" id="KW-0808">Transferase</keyword>
<name>B4LX64_DROVI</name>